<evidence type="ECO:0000313" key="2">
    <source>
        <dbReference type="EMBL" id="KXS15659.1"/>
    </source>
</evidence>
<proteinExistence type="predicted"/>
<sequence>MEKAAVRCLNSAATRRWISHVSKASSLHHILTHSQYTHRRWSGTVSVPKDDASRTKVYSWGGESTLGWAAGMPSLLNAPVPLDLRYLLLSCLGASDLPSSATIVPTHIAAGHSHTLIALTAIPTTRPSPSEQIPLPRSTLLAFGLVTSGQLGLGTLGTASRPFVAGLVKMSNSGPWIPSGWSVRALAAGRQHSLVALGPDLHFSGDRAPTSSFAGAFSGHDIESYTRHDGSDVLFAFGSSTLGQLGLQRGVYHSPIQTFIPSASSHPLRIDALHAGMDHTLALTSSPSSLGGPTIWTTGWSADGQLGRPSTVPNVERDGFDSAWGAVDLSPLLAPSSSQNNSPANQPDIISISVGADYTLVMHTSPSSVGTATHPNLATWGNSEHSQGLLGHPVDAIAGPVEVHPLSLTPGARLASISAGGAFSLVLDTSSAVWVAGQGAGSLGLGEGVWEARELRKVHIARDDDRVVRVRAGHDRGYAVTQQGALMGWGSNRGGRLGLGFGVRGDVVLADKGGMDVGSGAAGNVAWEPREVPRQPRTRWVDVAVGGDFALGVAIVDE</sequence>
<reference evidence="2 3" key="1">
    <citation type="journal article" date="2015" name="Genome Biol. Evol.">
        <title>Phylogenomic analyses indicate that early fungi evolved digesting cell walls of algal ancestors of land plants.</title>
        <authorList>
            <person name="Chang Y."/>
            <person name="Wang S."/>
            <person name="Sekimoto S."/>
            <person name="Aerts A.L."/>
            <person name="Choi C."/>
            <person name="Clum A."/>
            <person name="LaButti K.M."/>
            <person name="Lindquist E.A."/>
            <person name="Yee Ngan C."/>
            <person name="Ohm R.A."/>
            <person name="Salamov A.A."/>
            <person name="Grigoriev I.V."/>
            <person name="Spatafora J.W."/>
            <person name="Berbee M.L."/>
        </authorList>
    </citation>
    <scope>NUCLEOTIDE SEQUENCE [LARGE SCALE GENOMIC DNA]</scope>
    <source>
        <strain evidence="2 3">JEL478</strain>
    </source>
</reference>
<dbReference type="EMBL" id="KQ965760">
    <property type="protein sequence ID" value="KXS15659.1"/>
    <property type="molecule type" value="Genomic_DNA"/>
</dbReference>
<dbReference type="PANTHER" id="PTHR45982">
    <property type="entry name" value="REGULATOR OF CHROMOSOME CONDENSATION"/>
    <property type="match status" value="1"/>
</dbReference>
<dbReference type="AlphaFoldDB" id="A0A139AG38"/>
<dbReference type="InterPro" id="IPR009091">
    <property type="entry name" value="RCC1/BLIP-II"/>
</dbReference>
<dbReference type="SUPFAM" id="SSF50985">
    <property type="entry name" value="RCC1/BLIP-II"/>
    <property type="match status" value="1"/>
</dbReference>
<dbReference type="Gene3D" id="2.130.10.30">
    <property type="entry name" value="Regulator of chromosome condensation 1/beta-lactamase-inhibitor protein II"/>
    <property type="match status" value="2"/>
</dbReference>
<dbReference type="GO" id="GO:0005737">
    <property type="term" value="C:cytoplasm"/>
    <property type="evidence" value="ECO:0007669"/>
    <property type="project" value="TreeGrafter"/>
</dbReference>
<gene>
    <name evidence="2" type="ORF">M427DRAFT_69807</name>
</gene>
<dbReference type="OrthoDB" id="5370059at2759"/>
<dbReference type="PANTHER" id="PTHR45982:SF1">
    <property type="entry name" value="REGULATOR OF CHROMOSOME CONDENSATION"/>
    <property type="match status" value="1"/>
</dbReference>
<dbReference type="PRINTS" id="PR00633">
    <property type="entry name" value="RCCNDNSATION"/>
</dbReference>
<evidence type="ECO:0000313" key="3">
    <source>
        <dbReference type="Proteomes" id="UP000070544"/>
    </source>
</evidence>
<dbReference type="PROSITE" id="PS50012">
    <property type="entry name" value="RCC1_3"/>
    <property type="match status" value="4"/>
</dbReference>
<dbReference type="STRING" id="1344416.A0A139AG38"/>
<evidence type="ECO:0000256" key="1">
    <source>
        <dbReference type="PROSITE-ProRule" id="PRU00235"/>
    </source>
</evidence>
<accession>A0A139AG38</accession>
<dbReference type="InterPro" id="IPR051553">
    <property type="entry name" value="Ran_GTPase-activating"/>
</dbReference>
<feature type="repeat" description="RCC1" evidence="1">
    <location>
        <begin position="138"/>
        <end position="199"/>
    </location>
</feature>
<dbReference type="Proteomes" id="UP000070544">
    <property type="component" value="Unassembled WGS sequence"/>
</dbReference>
<organism evidence="2 3">
    <name type="scientific">Gonapodya prolifera (strain JEL478)</name>
    <name type="common">Monoblepharis prolifera</name>
    <dbReference type="NCBI Taxonomy" id="1344416"/>
    <lineage>
        <taxon>Eukaryota</taxon>
        <taxon>Fungi</taxon>
        <taxon>Fungi incertae sedis</taxon>
        <taxon>Chytridiomycota</taxon>
        <taxon>Chytridiomycota incertae sedis</taxon>
        <taxon>Monoblepharidomycetes</taxon>
        <taxon>Monoblepharidales</taxon>
        <taxon>Gonapodyaceae</taxon>
        <taxon>Gonapodya</taxon>
    </lineage>
</organism>
<feature type="repeat" description="RCC1" evidence="1">
    <location>
        <begin position="484"/>
        <end position="556"/>
    </location>
</feature>
<feature type="repeat" description="RCC1" evidence="1">
    <location>
        <begin position="375"/>
        <end position="430"/>
    </location>
</feature>
<dbReference type="GO" id="GO:0005085">
    <property type="term" value="F:guanyl-nucleotide exchange factor activity"/>
    <property type="evidence" value="ECO:0007669"/>
    <property type="project" value="TreeGrafter"/>
</dbReference>
<keyword evidence="3" id="KW-1185">Reference proteome</keyword>
<feature type="repeat" description="RCC1" evidence="1">
    <location>
        <begin position="232"/>
        <end position="286"/>
    </location>
</feature>
<name>A0A139AG38_GONPJ</name>
<protein>
    <submittedName>
        <fullName evidence="2">RCC1/BLIP-II protein</fullName>
    </submittedName>
</protein>
<dbReference type="InterPro" id="IPR000408">
    <property type="entry name" value="Reg_chr_condens"/>
</dbReference>